<comment type="caution">
    <text evidence="1">The sequence shown here is derived from an EMBL/GenBank/DDBJ whole genome shotgun (WGS) entry which is preliminary data.</text>
</comment>
<keyword evidence="2" id="KW-1185">Reference proteome</keyword>
<proteinExistence type="predicted"/>
<organism evidence="1 2">
    <name type="scientific">Melastoma candidum</name>
    <dbReference type="NCBI Taxonomy" id="119954"/>
    <lineage>
        <taxon>Eukaryota</taxon>
        <taxon>Viridiplantae</taxon>
        <taxon>Streptophyta</taxon>
        <taxon>Embryophyta</taxon>
        <taxon>Tracheophyta</taxon>
        <taxon>Spermatophyta</taxon>
        <taxon>Magnoliopsida</taxon>
        <taxon>eudicotyledons</taxon>
        <taxon>Gunneridae</taxon>
        <taxon>Pentapetalae</taxon>
        <taxon>rosids</taxon>
        <taxon>malvids</taxon>
        <taxon>Myrtales</taxon>
        <taxon>Melastomataceae</taxon>
        <taxon>Melastomatoideae</taxon>
        <taxon>Melastomateae</taxon>
        <taxon>Melastoma</taxon>
    </lineage>
</organism>
<evidence type="ECO:0000313" key="2">
    <source>
        <dbReference type="Proteomes" id="UP001057402"/>
    </source>
</evidence>
<dbReference type="EMBL" id="CM042885">
    <property type="protein sequence ID" value="KAI4366970.1"/>
    <property type="molecule type" value="Genomic_DNA"/>
</dbReference>
<accession>A0ACB9QKE0</accession>
<gene>
    <name evidence="1" type="ORF">MLD38_022762</name>
</gene>
<reference evidence="2" key="1">
    <citation type="journal article" date="2023" name="Front. Plant Sci.">
        <title>Chromosomal-level genome assembly of Melastoma candidum provides insights into trichome evolution.</title>
        <authorList>
            <person name="Zhong Y."/>
            <person name="Wu W."/>
            <person name="Sun C."/>
            <person name="Zou P."/>
            <person name="Liu Y."/>
            <person name="Dai S."/>
            <person name="Zhou R."/>
        </authorList>
    </citation>
    <scope>NUCLEOTIDE SEQUENCE [LARGE SCALE GENOMIC DNA]</scope>
</reference>
<protein>
    <submittedName>
        <fullName evidence="1">Uncharacterized protein</fullName>
    </submittedName>
</protein>
<dbReference type="Proteomes" id="UP001057402">
    <property type="component" value="Chromosome 6"/>
</dbReference>
<sequence length="87" mass="9811">MSGTVARLGAEDRGEESLGLRAEDREDRKPNPDFLYLSLYEADMIFEDNKPNLRPSLPPLGFLGLSSFRISQHRFPIPGLEMDGSWS</sequence>
<name>A0ACB9QKE0_9MYRT</name>
<evidence type="ECO:0000313" key="1">
    <source>
        <dbReference type="EMBL" id="KAI4366970.1"/>
    </source>
</evidence>